<organism evidence="7 8">
    <name type="scientific">Carpediemonas membranifera</name>
    <dbReference type="NCBI Taxonomy" id="201153"/>
    <lineage>
        <taxon>Eukaryota</taxon>
        <taxon>Metamonada</taxon>
        <taxon>Carpediemonas-like organisms</taxon>
        <taxon>Carpediemonas</taxon>
    </lineage>
</organism>
<evidence type="ECO:0000256" key="5">
    <source>
        <dbReference type="RuleBase" id="RU000352"/>
    </source>
</evidence>
<dbReference type="PRINTS" id="PR01519">
    <property type="entry name" value="EPSLNTUBULIN"/>
</dbReference>
<dbReference type="SMART" id="SM00864">
    <property type="entry name" value="Tubulin"/>
    <property type="match status" value="1"/>
</dbReference>
<feature type="domain" description="Tubulin/FtsZ GTPase" evidence="6">
    <location>
        <begin position="49"/>
        <end position="258"/>
    </location>
</feature>
<dbReference type="PRINTS" id="PR01161">
    <property type="entry name" value="TUBULIN"/>
</dbReference>
<sequence>MREVITICVGQCGLQVGLDFWTALAKESSVSVDNGTKLDNSAPEPPMPFFRFDGERTYVPRAILFDLEPGVLSGNKVASSFFNPENVVDGHFFDETLEGETKAAGAGNNWAQGYTKAPHVRNKREESVMDIVQREKDLAEDLDGFIVMHSVAGGTGSGMGSWLIEQLRASYPKHTIQTVSVLPNESDVVTQPYNTTLALRRLIEHADATLVIDNQRIQQLAARRHDEGPRDPKEVHKIANEIITRVMLGWTSPVRFPSTQCASLTELVSTLVVSPRLNLLAPAYAPLNAGRKDNVVTLMKEFWGPHGHLMPNSQLALPGGESSSSDRAVSAVTVLQNCRQTYDEIRMAVRASGPSFAPWTVPMWSVITPTLPAMAKRDGKMTAVTLTCSTGMAGVLDSVRKAFDQMWRRPKGGARGEELITTMDAEELKDIPFMGTYKEALGDAECLEQFRDAYLAVQAAAEEYRQAAFNSYMEDLGAM</sequence>
<dbReference type="InterPro" id="IPR000217">
    <property type="entry name" value="Tubulin"/>
</dbReference>
<dbReference type="Proteomes" id="UP000717585">
    <property type="component" value="Unassembled WGS sequence"/>
</dbReference>
<dbReference type="InterPro" id="IPR017975">
    <property type="entry name" value="Tubulin_CS"/>
</dbReference>
<dbReference type="InterPro" id="IPR036525">
    <property type="entry name" value="Tubulin/FtsZ_GTPase_sf"/>
</dbReference>
<dbReference type="GO" id="GO:0007017">
    <property type="term" value="P:microtubule-based process"/>
    <property type="evidence" value="ECO:0007669"/>
    <property type="project" value="InterPro"/>
</dbReference>
<comment type="similarity">
    <text evidence="1 5">Belongs to the tubulin family.</text>
</comment>
<keyword evidence="3 5" id="KW-0547">Nucleotide-binding</keyword>
<gene>
    <name evidence="7" type="ORF">J8273_8849</name>
</gene>
<protein>
    <submittedName>
        <fullName evidence="7">Tubulin gamma chain</fullName>
    </submittedName>
</protein>
<keyword evidence="8" id="KW-1185">Reference proteome</keyword>
<dbReference type="InterPro" id="IPR004057">
    <property type="entry name" value="Epsilon_tubulin"/>
</dbReference>
<dbReference type="GO" id="GO:0005525">
    <property type="term" value="F:GTP binding"/>
    <property type="evidence" value="ECO:0007669"/>
    <property type="project" value="UniProtKB-UniRule"/>
</dbReference>
<dbReference type="SUPFAM" id="SSF52490">
    <property type="entry name" value="Tubulin nucleotide-binding domain-like"/>
    <property type="match status" value="1"/>
</dbReference>
<dbReference type="PANTHER" id="PTHR11588">
    <property type="entry name" value="TUBULIN"/>
    <property type="match status" value="1"/>
</dbReference>
<dbReference type="SUPFAM" id="SSF55307">
    <property type="entry name" value="Tubulin C-terminal domain-like"/>
    <property type="match status" value="1"/>
</dbReference>
<dbReference type="GO" id="GO:0005874">
    <property type="term" value="C:microtubule"/>
    <property type="evidence" value="ECO:0007669"/>
    <property type="project" value="UniProtKB-KW"/>
</dbReference>
<evidence type="ECO:0000256" key="4">
    <source>
        <dbReference type="ARBA" id="ARBA00023134"/>
    </source>
</evidence>
<dbReference type="InterPro" id="IPR008280">
    <property type="entry name" value="Tub_FtsZ_C"/>
</dbReference>
<accession>A0A8J6BTP2</accession>
<dbReference type="AlphaFoldDB" id="A0A8J6BTP2"/>
<evidence type="ECO:0000313" key="8">
    <source>
        <dbReference type="Proteomes" id="UP000717585"/>
    </source>
</evidence>
<dbReference type="PROSITE" id="PS00227">
    <property type="entry name" value="TUBULIN"/>
    <property type="match status" value="1"/>
</dbReference>
<comment type="caution">
    <text evidence="7">The sequence shown here is derived from an EMBL/GenBank/DDBJ whole genome shotgun (WGS) entry which is preliminary data.</text>
</comment>
<evidence type="ECO:0000256" key="2">
    <source>
        <dbReference type="ARBA" id="ARBA00022701"/>
    </source>
</evidence>
<dbReference type="Gene3D" id="3.40.50.1440">
    <property type="entry name" value="Tubulin/FtsZ, GTPase domain"/>
    <property type="match status" value="1"/>
</dbReference>
<name>A0A8J6BTP2_9EUKA</name>
<dbReference type="InterPro" id="IPR003008">
    <property type="entry name" value="Tubulin_FtsZ_GTPase"/>
</dbReference>
<keyword evidence="2 5" id="KW-0493">Microtubule</keyword>
<keyword evidence="4 5" id="KW-0342">GTP-binding</keyword>
<dbReference type="EMBL" id="JAHDYR010000069">
    <property type="protein sequence ID" value="KAG9389556.1"/>
    <property type="molecule type" value="Genomic_DNA"/>
</dbReference>
<evidence type="ECO:0000256" key="1">
    <source>
        <dbReference type="ARBA" id="ARBA00009636"/>
    </source>
</evidence>
<proteinExistence type="inferred from homology"/>
<evidence type="ECO:0000256" key="3">
    <source>
        <dbReference type="ARBA" id="ARBA00022741"/>
    </source>
</evidence>
<reference evidence="7" key="1">
    <citation type="submission" date="2021-05" db="EMBL/GenBank/DDBJ databases">
        <title>A free-living protist that lacks canonical eukaryotic 1 DNA replication and segregation systems.</title>
        <authorList>
            <person name="Salas-Leiva D.E."/>
            <person name="Tromer E.C."/>
            <person name="Curtis B.A."/>
            <person name="Jerlstrom-Hultqvist J."/>
            <person name="Kolisko M."/>
            <person name="Yi Z."/>
            <person name="Salas-Leiva J.S."/>
            <person name="Gallot-Lavallee L."/>
            <person name="Kops G.J.P.L."/>
            <person name="Archibald J.M."/>
            <person name="Simpson A.G.B."/>
            <person name="Roger A.J."/>
        </authorList>
    </citation>
    <scope>NUCLEOTIDE SEQUENCE</scope>
    <source>
        <strain evidence="7">BICM</strain>
    </source>
</reference>
<dbReference type="OrthoDB" id="10249382at2759"/>
<dbReference type="Pfam" id="PF00091">
    <property type="entry name" value="Tubulin"/>
    <property type="match status" value="1"/>
</dbReference>
<evidence type="ECO:0000313" key="7">
    <source>
        <dbReference type="EMBL" id="KAG9389556.1"/>
    </source>
</evidence>
<evidence type="ECO:0000259" key="6">
    <source>
        <dbReference type="SMART" id="SM00864"/>
    </source>
</evidence>